<feature type="compositionally biased region" description="Polar residues" evidence="1">
    <location>
        <begin position="707"/>
        <end position="720"/>
    </location>
</feature>
<evidence type="ECO:0000313" key="4">
    <source>
        <dbReference type="Proteomes" id="UP001629113"/>
    </source>
</evidence>
<name>A0ABR4PS24_9HELO</name>
<dbReference type="EMBL" id="JBFCZG010000002">
    <property type="protein sequence ID" value="KAL3426069.1"/>
    <property type="molecule type" value="Genomic_DNA"/>
</dbReference>
<feature type="compositionally biased region" description="Basic and acidic residues" evidence="1">
    <location>
        <begin position="694"/>
        <end position="703"/>
    </location>
</feature>
<dbReference type="Proteomes" id="UP001629113">
    <property type="component" value="Unassembled WGS sequence"/>
</dbReference>
<gene>
    <name evidence="3" type="ORF">PVAG01_02860</name>
</gene>
<dbReference type="InterPro" id="IPR052833">
    <property type="entry name" value="Telomeric_DNA-bd_trans-reg"/>
</dbReference>
<evidence type="ECO:0000313" key="3">
    <source>
        <dbReference type="EMBL" id="KAL3426069.1"/>
    </source>
</evidence>
<feature type="compositionally biased region" description="Basic and acidic residues" evidence="1">
    <location>
        <begin position="60"/>
        <end position="69"/>
    </location>
</feature>
<feature type="region of interest" description="Disordered" evidence="1">
    <location>
        <begin position="1"/>
        <end position="124"/>
    </location>
</feature>
<sequence length="871" mass="96217">MPRSVRPSTEHGKAASARSESRVQPSRSPSRQRTTRSQSRDLGANNVDASVNTGSNAGITDRRGDKRSSEIVAAAPDLSVVEEDEEVDEEVNEANGDSQDDAVDDDHSEDQIEELGSNNESLPSLGELGAELAQNSQPFRAMPESASTATAAAEEIDSLDTSMIVDLLPDLLQSARQVMQLLVPTTVTQERVQATRTALLFPGSTQGQKLKLIEDIFQRTAGSYTTVDIPTTPFPFLETSSIMTKLFGSKGPGLNTSRPDAIIYAANLAFLTKGVFVLKPEREDAYRDLQLIEDVFPTAFLSEFSSNAHFGSSALRKDSFQFGLELRTQIAIAVLQQWRESPDFDPSKLLSEIFYESSSNQVRGMAGFSSDDHEDRISTRYQIIESTFSTAKEEGTQSEPVDFETLEAEFPWTAFVTVVATWARKRYLEITKSISQQGEVQDIVNALERVVAGSNGQQALDDQSPTSSAASLSAQDNTAARKMITAVAYLKNRYKRIGERPPIALSTTKALHTPERRLTASGRATEPAKITEEMRQQAFDQFNPAVAVEESNDGFEDEGGLEASPILGGHSVVHSKTQPNNSQAGFTSKGKVHNNAEREIFDDDEIDSQDPEPEYIQKVVSSWNDHSREKNKENRPLPSQSKKTKRPVGKQPNTARDQRSQSPSDDDASRSFVSPSGLSEHEDDEESEDQGFEQDQRPMDISRRTAPRNSNIDSGPSSHGTQKRARTSTLDAEERPRKMARREASPPPPSTYREVISTARMEGARAKMASFSASQRRVPWSEADTSLLVEAIGQWGCAWAHIRDNVEFEHYRDNIALKDKARNMKVAFLRSHITGNDLPANFENVRLDKKGLEAVRKVLGEDVDENGNRLV</sequence>
<organism evidence="3 4">
    <name type="scientific">Phlyctema vagabunda</name>
    <dbReference type="NCBI Taxonomy" id="108571"/>
    <lineage>
        <taxon>Eukaryota</taxon>
        <taxon>Fungi</taxon>
        <taxon>Dikarya</taxon>
        <taxon>Ascomycota</taxon>
        <taxon>Pezizomycotina</taxon>
        <taxon>Leotiomycetes</taxon>
        <taxon>Helotiales</taxon>
        <taxon>Dermateaceae</taxon>
        <taxon>Phlyctema</taxon>
    </lineage>
</organism>
<feature type="region of interest" description="Disordered" evidence="1">
    <location>
        <begin position="456"/>
        <end position="476"/>
    </location>
</feature>
<feature type="compositionally biased region" description="Polar residues" evidence="1">
    <location>
        <begin position="574"/>
        <end position="586"/>
    </location>
</feature>
<dbReference type="InterPro" id="IPR001005">
    <property type="entry name" value="SANT/Myb"/>
</dbReference>
<proteinExistence type="predicted"/>
<feature type="compositionally biased region" description="Low complexity" evidence="1">
    <location>
        <begin position="22"/>
        <end position="37"/>
    </location>
</feature>
<feature type="compositionally biased region" description="Polar residues" evidence="1">
    <location>
        <begin position="47"/>
        <end position="58"/>
    </location>
</feature>
<evidence type="ECO:0000256" key="1">
    <source>
        <dbReference type="SAM" id="MobiDB-lite"/>
    </source>
</evidence>
<keyword evidence="4" id="KW-1185">Reference proteome</keyword>
<evidence type="ECO:0000259" key="2">
    <source>
        <dbReference type="SMART" id="SM00717"/>
    </source>
</evidence>
<dbReference type="Gene3D" id="1.10.10.60">
    <property type="entry name" value="Homeodomain-like"/>
    <property type="match status" value="1"/>
</dbReference>
<reference evidence="3 4" key="1">
    <citation type="submission" date="2024-06" db="EMBL/GenBank/DDBJ databases">
        <title>Complete genome of Phlyctema vagabunda strain 19-DSS-EL-015.</title>
        <authorList>
            <person name="Fiorenzani C."/>
        </authorList>
    </citation>
    <scope>NUCLEOTIDE SEQUENCE [LARGE SCALE GENOMIC DNA]</scope>
    <source>
        <strain evidence="3 4">19-DSS-EL-015</strain>
    </source>
</reference>
<dbReference type="PANTHER" id="PTHR47807:SF1">
    <property type="entry name" value="PROTEIN TBF1"/>
    <property type="match status" value="1"/>
</dbReference>
<protein>
    <recommendedName>
        <fullName evidence="2">Myb-like domain-containing protein</fullName>
    </recommendedName>
</protein>
<feature type="domain" description="Myb-like" evidence="2">
    <location>
        <begin position="776"/>
        <end position="827"/>
    </location>
</feature>
<dbReference type="PANTHER" id="PTHR47807">
    <property type="entry name" value="PROTEIN TBF1"/>
    <property type="match status" value="1"/>
</dbReference>
<feature type="compositionally biased region" description="Basic and acidic residues" evidence="1">
    <location>
        <begin position="625"/>
        <end position="635"/>
    </location>
</feature>
<feature type="compositionally biased region" description="Acidic residues" evidence="1">
    <location>
        <begin position="681"/>
        <end position="692"/>
    </location>
</feature>
<feature type="region of interest" description="Disordered" evidence="1">
    <location>
        <begin position="554"/>
        <end position="752"/>
    </location>
</feature>
<comment type="caution">
    <text evidence="3">The sequence shown here is derived from an EMBL/GenBank/DDBJ whole genome shotgun (WGS) entry which is preliminary data.</text>
</comment>
<dbReference type="SMART" id="SM00717">
    <property type="entry name" value="SANT"/>
    <property type="match status" value="1"/>
</dbReference>
<feature type="compositionally biased region" description="Acidic residues" evidence="1">
    <location>
        <begin position="600"/>
        <end position="613"/>
    </location>
</feature>
<feature type="compositionally biased region" description="Basic and acidic residues" evidence="1">
    <location>
        <begin position="732"/>
        <end position="744"/>
    </location>
</feature>
<accession>A0ABR4PS24</accession>
<feature type="compositionally biased region" description="Acidic residues" evidence="1">
    <location>
        <begin position="80"/>
        <end position="113"/>
    </location>
</feature>
<dbReference type="CDD" id="cd11660">
    <property type="entry name" value="SANT_TRF"/>
    <property type="match status" value="1"/>
</dbReference>